<evidence type="ECO:0000313" key="11">
    <source>
        <dbReference type="EMBL" id="BBF92178.1"/>
    </source>
</evidence>
<keyword evidence="6 11" id="KW-0808">Transferase</keyword>
<dbReference type="AlphaFoldDB" id="A0A348FXZ5"/>
<dbReference type="FunFam" id="2.160.10.10:FF:000002">
    <property type="entry name" value="Serine acetyltransferase"/>
    <property type="match status" value="1"/>
</dbReference>
<comment type="catalytic activity">
    <reaction evidence="9">
        <text>L-serine + acetyl-CoA = O-acetyl-L-serine + CoA</text>
        <dbReference type="Rhea" id="RHEA:24560"/>
        <dbReference type="ChEBI" id="CHEBI:33384"/>
        <dbReference type="ChEBI" id="CHEBI:57287"/>
        <dbReference type="ChEBI" id="CHEBI:57288"/>
        <dbReference type="ChEBI" id="CHEBI:58340"/>
        <dbReference type="EC" id="2.3.1.30"/>
    </reaction>
</comment>
<evidence type="ECO:0000313" key="12">
    <source>
        <dbReference type="Proteomes" id="UP000266934"/>
    </source>
</evidence>
<feature type="domain" description="Serine acetyltransferase N-terminal" evidence="10">
    <location>
        <begin position="22"/>
        <end position="126"/>
    </location>
</feature>
<evidence type="ECO:0000256" key="3">
    <source>
        <dbReference type="ARBA" id="ARBA00013266"/>
    </source>
</evidence>
<dbReference type="GO" id="GO:0006535">
    <property type="term" value="P:cysteine biosynthetic process from serine"/>
    <property type="evidence" value="ECO:0007669"/>
    <property type="project" value="InterPro"/>
</dbReference>
<dbReference type="KEGG" id="blag:BLTE_08630"/>
<dbReference type="Proteomes" id="UP000266934">
    <property type="component" value="Chromosome"/>
</dbReference>
<dbReference type="InterPro" id="IPR001451">
    <property type="entry name" value="Hexapep"/>
</dbReference>
<dbReference type="EMBL" id="AP018907">
    <property type="protein sequence ID" value="BBF92178.1"/>
    <property type="molecule type" value="Genomic_DNA"/>
</dbReference>
<protein>
    <recommendedName>
        <fullName evidence="4">Serine acetyltransferase</fullName>
        <ecNumber evidence="3">2.3.1.30</ecNumber>
    </recommendedName>
</protein>
<dbReference type="UniPathway" id="UPA00136">
    <property type="reaction ID" value="UER00199"/>
</dbReference>
<dbReference type="GO" id="GO:0009001">
    <property type="term" value="F:serine O-acetyltransferase activity"/>
    <property type="evidence" value="ECO:0007669"/>
    <property type="project" value="UniProtKB-EC"/>
</dbReference>
<sequence>MQMTSRPANAIVQPLPGSAEVLWRAVRDEAESLLRVSPELGGLVVPTIFHASSIADATARRISVRLAGAALPDRLLHDCFNEAFADDPAIAGAVSADLKAVLDRDPATTRAIEPLLYFKGFHAIQTHRLAHWLWRSGRRDFALYLQSRSSEVFQTDIHPAVPMGEGVFLDHATGLVVGATAVIEDHVSILQGVTLGGTGKQTGDRHPKIRRGVLIGAGAKILGNIEIGRCARIAAGSVVLRPVPANTTVAGVPARTVGPAGCPDPASAMDQTLDRDAYDAFDYVI</sequence>
<evidence type="ECO:0000256" key="1">
    <source>
        <dbReference type="ARBA" id="ARBA00004876"/>
    </source>
</evidence>
<dbReference type="SMART" id="SM00971">
    <property type="entry name" value="SATase_N"/>
    <property type="match status" value="1"/>
</dbReference>
<dbReference type="InterPro" id="IPR011004">
    <property type="entry name" value="Trimer_LpxA-like_sf"/>
</dbReference>
<name>A0A348FXZ5_9HYPH</name>
<keyword evidence="7" id="KW-0677">Repeat</keyword>
<evidence type="ECO:0000256" key="7">
    <source>
        <dbReference type="ARBA" id="ARBA00022737"/>
    </source>
</evidence>
<dbReference type="PANTHER" id="PTHR42811">
    <property type="entry name" value="SERINE ACETYLTRANSFERASE"/>
    <property type="match status" value="1"/>
</dbReference>
<keyword evidence="8" id="KW-0012">Acyltransferase</keyword>
<dbReference type="EC" id="2.3.1.30" evidence="3"/>
<dbReference type="InterPro" id="IPR042122">
    <property type="entry name" value="Ser_AcTrfase_N_sf"/>
</dbReference>
<comment type="pathway">
    <text evidence="1">Amino-acid biosynthesis; L-cysteine biosynthesis; L-cysteine from L-serine: step 1/2.</text>
</comment>
<dbReference type="InterPro" id="IPR010493">
    <property type="entry name" value="Ser_AcTrfase_N"/>
</dbReference>
<comment type="similarity">
    <text evidence="2">Belongs to the transferase hexapeptide repeat family.</text>
</comment>
<keyword evidence="5" id="KW-0028">Amino-acid biosynthesis</keyword>
<dbReference type="CDD" id="cd03354">
    <property type="entry name" value="LbH_SAT"/>
    <property type="match status" value="1"/>
</dbReference>
<evidence type="ECO:0000256" key="8">
    <source>
        <dbReference type="ARBA" id="ARBA00023315"/>
    </source>
</evidence>
<dbReference type="InterPro" id="IPR045304">
    <property type="entry name" value="LbH_SAT"/>
</dbReference>
<dbReference type="SUPFAM" id="SSF51161">
    <property type="entry name" value="Trimeric LpxA-like enzymes"/>
    <property type="match status" value="1"/>
</dbReference>
<accession>A0A348FXZ5</accession>
<evidence type="ECO:0000256" key="4">
    <source>
        <dbReference type="ARBA" id="ARBA00018522"/>
    </source>
</evidence>
<organism evidence="11 12">
    <name type="scientific">Blastochloris tepida</name>
    <dbReference type="NCBI Taxonomy" id="2233851"/>
    <lineage>
        <taxon>Bacteria</taxon>
        <taxon>Pseudomonadati</taxon>
        <taxon>Pseudomonadota</taxon>
        <taxon>Alphaproteobacteria</taxon>
        <taxon>Hyphomicrobiales</taxon>
        <taxon>Blastochloridaceae</taxon>
        <taxon>Blastochloris</taxon>
    </lineage>
</organism>
<dbReference type="PROSITE" id="PS00101">
    <property type="entry name" value="HEXAPEP_TRANSFERASES"/>
    <property type="match status" value="1"/>
</dbReference>
<dbReference type="InterPro" id="IPR053376">
    <property type="entry name" value="Serine_acetyltransferase"/>
</dbReference>
<dbReference type="GO" id="GO:0005737">
    <property type="term" value="C:cytoplasm"/>
    <property type="evidence" value="ECO:0007669"/>
    <property type="project" value="InterPro"/>
</dbReference>
<dbReference type="Gene3D" id="2.160.10.10">
    <property type="entry name" value="Hexapeptide repeat proteins"/>
    <property type="match status" value="1"/>
</dbReference>
<evidence type="ECO:0000259" key="10">
    <source>
        <dbReference type="SMART" id="SM00971"/>
    </source>
</evidence>
<dbReference type="InterPro" id="IPR005881">
    <property type="entry name" value="Ser_O-AcTrfase"/>
</dbReference>
<dbReference type="InterPro" id="IPR018357">
    <property type="entry name" value="Hexapep_transf_CS"/>
</dbReference>
<dbReference type="Pfam" id="PF00132">
    <property type="entry name" value="Hexapep"/>
    <property type="match status" value="1"/>
</dbReference>
<evidence type="ECO:0000256" key="2">
    <source>
        <dbReference type="ARBA" id="ARBA00007274"/>
    </source>
</evidence>
<evidence type="ECO:0000256" key="9">
    <source>
        <dbReference type="ARBA" id="ARBA00049486"/>
    </source>
</evidence>
<gene>
    <name evidence="11" type="primary">cysE_1</name>
    <name evidence="11" type="ORF">BLTE_08630</name>
</gene>
<dbReference type="Gene3D" id="1.10.3130.10">
    <property type="entry name" value="serine acetyltransferase, domain 1"/>
    <property type="match status" value="1"/>
</dbReference>
<keyword evidence="12" id="KW-1185">Reference proteome</keyword>
<dbReference type="NCBIfam" id="NF041874">
    <property type="entry name" value="EPS_EpsC"/>
    <property type="match status" value="1"/>
</dbReference>
<proteinExistence type="inferred from homology"/>
<dbReference type="Pfam" id="PF06426">
    <property type="entry name" value="SATase_N"/>
    <property type="match status" value="1"/>
</dbReference>
<reference evidence="11 12" key="1">
    <citation type="submission" date="2018-08" db="EMBL/GenBank/DDBJ databases">
        <title>Complete genome sequencing of Blastochloris tepida GI.</title>
        <authorList>
            <person name="Tsukatani Y."/>
            <person name="Mori H."/>
        </authorList>
    </citation>
    <scope>NUCLEOTIDE SEQUENCE [LARGE SCALE GENOMIC DNA]</scope>
    <source>
        <strain evidence="11 12">GI</strain>
    </source>
</reference>
<evidence type="ECO:0000256" key="5">
    <source>
        <dbReference type="ARBA" id="ARBA00022605"/>
    </source>
</evidence>
<evidence type="ECO:0000256" key="6">
    <source>
        <dbReference type="ARBA" id="ARBA00022679"/>
    </source>
</evidence>
<dbReference type="NCBIfam" id="TIGR01172">
    <property type="entry name" value="cysE"/>
    <property type="match status" value="1"/>
</dbReference>